<protein>
    <recommendedName>
        <fullName evidence="2">T-box domain-containing protein</fullName>
    </recommendedName>
</protein>
<keyword evidence="4" id="KW-1185">Reference proteome</keyword>
<dbReference type="Proteomes" id="UP000094023">
    <property type="component" value="Unassembled WGS sequence"/>
</dbReference>
<dbReference type="GO" id="GO:0003700">
    <property type="term" value="F:DNA-binding transcription factor activity"/>
    <property type="evidence" value="ECO:0007669"/>
    <property type="project" value="InterPro"/>
</dbReference>
<evidence type="ECO:0000313" key="3">
    <source>
        <dbReference type="EMBL" id="OAT32290.1"/>
    </source>
</evidence>
<dbReference type="EMBL" id="LXEN01000059">
    <property type="protein sequence ID" value="OAT32290.1"/>
    <property type="molecule type" value="Genomic_DNA"/>
</dbReference>
<organism evidence="3 4">
    <name type="scientific">Proteus myxofaciens ATCC 19692</name>
    <dbReference type="NCBI Taxonomy" id="1354337"/>
    <lineage>
        <taxon>Bacteria</taxon>
        <taxon>Pseudomonadati</taxon>
        <taxon>Pseudomonadota</taxon>
        <taxon>Gammaproteobacteria</taxon>
        <taxon>Enterobacterales</taxon>
        <taxon>Morganellaceae</taxon>
        <taxon>Proteus</taxon>
    </lineage>
</organism>
<comment type="caution">
    <text evidence="3">The sequence shown here is derived from an EMBL/GenBank/DDBJ whole genome shotgun (WGS) entry which is preliminary data.</text>
</comment>
<dbReference type="InterPro" id="IPR046360">
    <property type="entry name" value="T-box_DNA-bd"/>
</dbReference>
<gene>
    <name evidence="3" type="ORF">M983_1332</name>
</gene>
<feature type="domain" description="T-box" evidence="2">
    <location>
        <begin position="232"/>
        <end position="357"/>
    </location>
</feature>
<keyword evidence="1" id="KW-0472">Membrane</keyword>
<keyword evidence="1" id="KW-1133">Transmembrane helix</keyword>
<sequence>MLYYLYILYGPLKNTTVTLVPENYVLYLYKNKPENNKNNFPLYIPCDSDTLEATIEITLSHDKKEDNIFKVTQSSSHEEINIDLPLELETPIYINNIPIALISLNNNLPLTSFALKKIKKEHVKFKKKYKALVTLIIMLCFLFFTLNKYYAKDKKNHINSEITTNYKNYKSVNGHYCFYDNLPPEWINNKDKPEQYSYIGIAKLDTLFFEKHKKIYHITLKNNEPPKIAFIFHNNNEKKQILTNINHIFPTVCQPIIVPISIPDLLTEFNKINFIKDINYKVEEEKNGITFIFDEKIEKKNKVILDAFIKKQSTIFGRKFIFYNENRNKLQLDNKGVLQEDNGYIFIDNQHRYFPQG</sequence>
<dbReference type="AlphaFoldDB" id="A0A198G5Q3"/>
<reference evidence="3 4" key="1">
    <citation type="submission" date="2016-04" db="EMBL/GenBank/DDBJ databases">
        <title>ATOL: Assembling a taxonomically balanced genome-scale reconstruction of the evolutionary history of the Enterobacteriaceae.</title>
        <authorList>
            <person name="Plunkett G.III."/>
            <person name="Neeno-Eckwall E.C."/>
            <person name="Glasner J.D."/>
            <person name="Perna N.T."/>
        </authorList>
    </citation>
    <scope>NUCLEOTIDE SEQUENCE [LARGE SCALE GENOMIC DNA]</scope>
    <source>
        <strain evidence="3 4">ATCC 19692</strain>
    </source>
</reference>
<keyword evidence="1" id="KW-0812">Transmembrane</keyword>
<name>A0A198G5Q3_9GAMM</name>
<dbReference type="PROSITE" id="PS50252">
    <property type="entry name" value="TBOX_3"/>
    <property type="match status" value="1"/>
</dbReference>
<dbReference type="STRING" id="1354337.M983_1332"/>
<evidence type="ECO:0000313" key="4">
    <source>
        <dbReference type="Proteomes" id="UP000094023"/>
    </source>
</evidence>
<dbReference type="GO" id="GO:0045893">
    <property type="term" value="P:positive regulation of DNA-templated transcription"/>
    <property type="evidence" value="ECO:0007669"/>
    <property type="project" value="InterPro"/>
</dbReference>
<proteinExistence type="predicted"/>
<evidence type="ECO:0000256" key="1">
    <source>
        <dbReference type="SAM" id="Phobius"/>
    </source>
</evidence>
<feature type="transmembrane region" description="Helical" evidence="1">
    <location>
        <begin position="129"/>
        <end position="150"/>
    </location>
</feature>
<dbReference type="RefSeq" id="WP_066748976.1">
    <property type="nucleotide sequence ID" value="NZ_LXEN01000059.1"/>
</dbReference>
<accession>A0A198G5Q3</accession>
<evidence type="ECO:0000259" key="2">
    <source>
        <dbReference type="PROSITE" id="PS50252"/>
    </source>
</evidence>